<evidence type="ECO:0000313" key="3">
    <source>
        <dbReference type="Proteomes" id="UP000035086"/>
    </source>
</evidence>
<dbReference type="InterPro" id="IPR001543">
    <property type="entry name" value="FliN-like_C"/>
</dbReference>
<dbReference type="RefSeq" id="WP_039408953.1">
    <property type="nucleotide sequence ID" value="NZ_CP010310.2"/>
</dbReference>
<dbReference type="SUPFAM" id="SSF101801">
    <property type="entry name" value="Surface presentation of antigens (SPOA)"/>
    <property type="match status" value="1"/>
</dbReference>
<accession>A0ABN4F177</accession>
<keyword evidence="3" id="KW-1185">Reference proteome</keyword>
<organism evidence="2 3">
    <name type="scientific">Pandoraea pulmonicola</name>
    <dbReference type="NCBI Taxonomy" id="93221"/>
    <lineage>
        <taxon>Bacteria</taxon>
        <taxon>Pseudomonadati</taxon>
        <taxon>Pseudomonadota</taxon>
        <taxon>Betaproteobacteria</taxon>
        <taxon>Burkholderiales</taxon>
        <taxon>Burkholderiaceae</taxon>
        <taxon>Pandoraea</taxon>
    </lineage>
</organism>
<sequence>MNAMHAPTPPRNFRALDPCRLGQPTQLLDPLTERLRSRLDVQLPQHARHRHAMAWRVAAMSVSAAAPRASDVIVQRFRVVDHYIDVALDAGLMRDAFRLRYEADDFVGPPALHFTPRAATYERFVARFARQMLDALRQALSPDASVLPSDVVENVDADPRQTPPSLWITALITDRADHAGHAGGAPLGTVAYRLAAEDARCWLSKLGPDAGERAAQRTTPPCELATIPVRLSARWLDVDLTLGALLDAKAGDVLPVRFMPRALVCIDDDPLMSADIVERDAHLCLTHFQTLG</sequence>
<dbReference type="Proteomes" id="UP000035086">
    <property type="component" value="Chromosome"/>
</dbReference>
<name>A0ABN4F177_PANPU</name>
<feature type="domain" description="Flagellar motor switch protein FliN-like C-terminal" evidence="1">
    <location>
        <begin position="224"/>
        <end position="284"/>
    </location>
</feature>
<evidence type="ECO:0000259" key="1">
    <source>
        <dbReference type="Pfam" id="PF01052"/>
    </source>
</evidence>
<dbReference type="EMBL" id="CP010310">
    <property type="protein sequence ID" value="AJC21382.1"/>
    <property type="molecule type" value="Genomic_DNA"/>
</dbReference>
<evidence type="ECO:0000313" key="2">
    <source>
        <dbReference type="EMBL" id="AJC21382.1"/>
    </source>
</evidence>
<dbReference type="InterPro" id="IPR036429">
    <property type="entry name" value="SpoA-like_sf"/>
</dbReference>
<gene>
    <name evidence="2" type="ORF">RO07_14425</name>
</gene>
<reference evidence="2" key="1">
    <citation type="submission" date="2016-11" db="EMBL/GenBank/DDBJ databases">
        <title>Complete Genome Sequencing of Pandoraea pulmonicola DSM 16583.</title>
        <authorList>
            <person name="Chan K.-G."/>
        </authorList>
    </citation>
    <scope>NUCLEOTIDE SEQUENCE</scope>
    <source>
        <strain evidence="2">DSM 16583</strain>
    </source>
</reference>
<protein>
    <recommendedName>
        <fullName evidence="1">Flagellar motor switch protein FliN-like C-terminal domain-containing protein</fullName>
    </recommendedName>
</protein>
<proteinExistence type="predicted"/>
<dbReference type="Pfam" id="PF01052">
    <property type="entry name" value="FliMN_C"/>
    <property type="match status" value="1"/>
</dbReference>